<protein>
    <submittedName>
        <fullName evidence="2">Adenine deaminase</fullName>
    </submittedName>
</protein>
<evidence type="ECO:0000259" key="1">
    <source>
        <dbReference type="Pfam" id="PF13382"/>
    </source>
</evidence>
<dbReference type="STRING" id="1236970.JCM9140_3708"/>
<accession>W4Q656</accession>
<organism evidence="2 3">
    <name type="scientific">Halalkalibacter wakoensis JCM 9140</name>
    <dbReference type="NCBI Taxonomy" id="1236970"/>
    <lineage>
        <taxon>Bacteria</taxon>
        <taxon>Bacillati</taxon>
        <taxon>Bacillota</taxon>
        <taxon>Bacilli</taxon>
        <taxon>Bacillales</taxon>
        <taxon>Bacillaceae</taxon>
        <taxon>Halalkalibacter</taxon>
    </lineage>
</organism>
<sequence>MTLVEEGKVIGKMELELFGSLSTKSMEGVMEEEKKFVALLRERGYKYEDPIYSLGFFSSTHLPYIRITQRGIYDVKKKTVLFPAIMR</sequence>
<evidence type="ECO:0000313" key="3">
    <source>
        <dbReference type="Proteomes" id="UP000018890"/>
    </source>
</evidence>
<feature type="domain" description="Adenine deaminase C-terminal" evidence="1">
    <location>
        <begin position="1"/>
        <end position="78"/>
    </location>
</feature>
<keyword evidence="3" id="KW-1185">Reference proteome</keyword>
<dbReference type="Pfam" id="PF13382">
    <property type="entry name" value="Adenine_deam_C"/>
    <property type="match status" value="1"/>
</dbReference>
<gene>
    <name evidence="2" type="ORF">JCM9140_3708</name>
</gene>
<evidence type="ECO:0000313" key="2">
    <source>
        <dbReference type="EMBL" id="GAE27556.1"/>
    </source>
</evidence>
<dbReference type="InterPro" id="IPR026912">
    <property type="entry name" value="Adenine_deam_C"/>
</dbReference>
<dbReference type="AlphaFoldDB" id="W4Q656"/>
<dbReference type="Proteomes" id="UP000018890">
    <property type="component" value="Unassembled WGS sequence"/>
</dbReference>
<comment type="caution">
    <text evidence="2">The sequence shown here is derived from an EMBL/GenBank/DDBJ whole genome shotgun (WGS) entry which is preliminary data.</text>
</comment>
<reference evidence="2" key="1">
    <citation type="journal article" date="2014" name="Genome Announc.">
        <title>Draft Genome Sequences of Three Alkaliphilic Bacillus Strains, Bacillus wakoensis JCM 9140T, Bacillus akibai JCM 9157T, and Bacillus hemicellulosilyticus JCM 9152T.</title>
        <authorList>
            <person name="Yuki M."/>
            <person name="Oshima K."/>
            <person name="Suda W."/>
            <person name="Oshida Y."/>
            <person name="Kitamura K."/>
            <person name="Iida T."/>
            <person name="Hattori M."/>
            <person name="Ohkuma M."/>
        </authorList>
    </citation>
    <scope>NUCLEOTIDE SEQUENCE [LARGE SCALE GENOMIC DNA]</scope>
    <source>
        <strain evidence="2">JCM 9140</strain>
    </source>
</reference>
<proteinExistence type="predicted"/>
<name>W4Q656_9BACI</name>
<dbReference type="EMBL" id="BAUT01000055">
    <property type="protein sequence ID" value="GAE27556.1"/>
    <property type="molecule type" value="Genomic_DNA"/>
</dbReference>